<organism evidence="2 3">
    <name type="scientific">Allacma fusca</name>
    <dbReference type="NCBI Taxonomy" id="39272"/>
    <lineage>
        <taxon>Eukaryota</taxon>
        <taxon>Metazoa</taxon>
        <taxon>Ecdysozoa</taxon>
        <taxon>Arthropoda</taxon>
        <taxon>Hexapoda</taxon>
        <taxon>Collembola</taxon>
        <taxon>Symphypleona</taxon>
        <taxon>Sminthuridae</taxon>
        <taxon>Allacma</taxon>
    </lineage>
</organism>
<dbReference type="OrthoDB" id="8025612at2759"/>
<reference evidence="2" key="1">
    <citation type="submission" date="2021-06" db="EMBL/GenBank/DDBJ databases">
        <authorList>
            <person name="Hodson N. C."/>
            <person name="Mongue J. A."/>
            <person name="Jaron S. K."/>
        </authorList>
    </citation>
    <scope>NUCLEOTIDE SEQUENCE</scope>
</reference>
<keyword evidence="3" id="KW-1185">Reference proteome</keyword>
<comment type="caution">
    <text evidence="2">The sequence shown here is derived from an EMBL/GenBank/DDBJ whole genome shotgun (WGS) entry which is preliminary data.</text>
</comment>
<dbReference type="PANTHER" id="PTHR37984:SF9">
    <property type="entry name" value="INTEGRASE CATALYTIC DOMAIN-CONTAINING PROTEIN"/>
    <property type="match status" value="1"/>
</dbReference>
<proteinExistence type="predicted"/>
<protein>
    <recommendedName>
        <fullName evidence="1">Integrase catalytic domain-containing protein</fullName>
    </recommendedName>
</protein>
<dbReference type="PROSITE" id="PS50994">
    <property type="entry name" value="INTEGRASE"/>
    <property type="match status" value="1"/>
</dbReference>
<evidence type="ECO:0000313" key="3">
    <source>
        <dbReference type="Proteomes" id="UP000708208"/>
    </source>
</evidence>
<dbReference type="PANTHER" id="PTHR37984">
    <property type="entry name" value="PROTEIN CBG26694"/>
    <property type="match status" value="1"/>
</dbReference>
<name>A0A8J2KEQ9_9HEXA</name>
<evidence type="ECO:0000259" key="1">
    <source>
        <dbReference type="PROSITE" id="PS50994"/>
    </source>
</evidence>
<feature type="domain" description="Integrase catalytic" evidence="1">
    <location>
        <begin position="5"/>
        <end position="176"/>
    </location>
</feature>
<dbReference type="InterPro" id="IPR001584">
    <property type="entry name" value="Integrase_cat-core"/>
</dbReference>
<dbReference type="EMBL" id="CAJVCH010371881">
    <property type="protein sequence ID" value="CAG7816511.1"/>
    <property type="molecule type" value="Genomic_DNA"/>
</dbReference>
<dbReference type="Pfam" id="PF00665">
    <property type="entry name" value="rve"/>
    <property type="match status" value="1"/>
</dbReference>
<dbReference type="InterPro" id="IPR050951">
    <property type="entry name" value="Retrovirus_Pol_polyprotein"/>
</dbReference>
<dbReference type="AlphaFoldDB" id="A0A8J2KEQ9"/>
<sequence length="294" mass="33880">MPSAFPSRPWEIVAMDLFYEKGKWYISMCDYYSRYQEVAIISSLKTDAIIAFSKNVFARHGIPSIVRSDNGPQFESVHTHEFQKFAQEFEFAHVTSSPMYAQSNGFIEAMVKAIKNGIKKNLDMPNLLLEYRATPLSNGFSPAELLFGRKIRTRLPQAPQVLMPKTVPADVLLNKEGNRIEKQTQNYDDYHGVKELPVLQPGEKVWVQDKKKWGEVVRKTDMPRSYIISTPDGHYRRNRKMLNAVPEYHAEPVNETSAEIKEEPLESSSTNIQGYVTRTGRVVKKPDYLNYYKF</sequence>
<dbReference type="Proteomes" id="UP000708208">
    <property type="component" value="Unassembled WGS sequence"/>
</dbReference>
<accession>A0A8J2KEQ9</accession>
<dbReference type="GO" id="GO:0015074">
    <property type="term" value="P:DNA integration"/>
    <property type="evidence" value="ECO:0007669"/>
    <property type="project" value="InterPro"/>
</dbReference>
<gene>
    <name evidence="2" type="ORF">AFUS01_LOCUS27128</name>
</gene>
<dbReference type="FunFam" id="3.30.420.10:FF:000063">
    <property type="entry name" value="Retrovirus-related Pol polyprotein from transposon 297-like Protein"/>
    <property type="match status" value="1"/>
</dbReference>
<evidence type="ECO:0000313" key="2">
    <source>
        <dbReference type="EMBL" id="CAG7816511.1"/>
    </source>
</evidence>